<dbReference type="Proteomes" id="UP000483035">
    <property type="component" value="Unassembled WGS sequence"/>
</dbReference>
<dbReference type="EMBL" id="WUEY01000008">
    <property type="protein sequence ID" value="NEI71693.1"/>
    <property type="molecule type" value="Genomic_DNA"/>
</dbReference>
<evidence type="ECO:0000313" key="3">
    <source>
        <dbReference type="EMBL" id="NEI71693.1"/>
    </source>
</evidence>
<reference evidence="3 4" key="1">
    <citation type="submission" date="2019-12" db="EMBL/GenBank/DDBJ databases">
        <title>Rhizobium genotypes associated with high levels of biological nitrogen fixation by grain legumes in a temperate-maritime cropping system.</title>
        <authorList>
            <person name="Maluk M."/>
            <person name="Francesc Ferrando Molina F."/>
            <person name="Lopez Del Egido L."/>
            <person name="Lafos M."/>
            <person name="Langarica-Fuentes A."/>
            <person name="Gebre Yohannes G."/>
            <person name="Young M.W."/>
            <person name="Martin P."/>
            <person name="Gantlett R."/>
            <person name="Kenicer G."/>
            <person name="Hawes C."/>
            <person name="Begg G.S."/>
            <person name="Quilliam R.S."/>
            <person name="Squire G.R."/>
            <person name="Poole P.S."/>
            <person name="Young P.W."/>
            <person name="Iannetta P.M."/>
            <person name="James E.K."/>
        </authorList>
    </citation>
    <scope>NUCLEOTIDE SEQUENCE [LARGE SCALE GENOMIC DNA]</scope>
    <source>
        <strain evidence="3 4">JHI1118</strain>
    </source>
</reference>
<protein>
    <submittedName>
        <fullName evidence="3">Uncharacterized protein</fullName>
    </submittedName>
</protein>
<feature type="compositionally biased region" description="Basic and acidic residues" evidence="1">
    <location>
        <begin position="119"/>
        <end position="132"/>
    </location>
</feature>
<dbReference type="AlphaFoldDB" id="A0A6L9U703"/>
<accession>A0A6L9U703</accession>
<evidence type="ECO:0000256" key="1">
    <source>
        <dbReference type="SAM" id="MobiDB-lite"/>
    </source>
</evidence>
<feature type="signal peptide" evidence="2">
    <location>
        <begin position="1"/>
        <end position="22"/>
    </location>
</feature>
<keyword evidence="2" id="KW-0732">Signal</keyword>
<evidence type="ECO:0000256" key="2">
    <source>
        <dbReference type="SAM" id="SignalP"/>
    </source>
</evidence>
<dbReference type="RefSeq" id="WP_163988290.1">
    <property type="nucleotide sequence ID" value="NZ_WUEY01000008.1"/>
</dbReference>
<organism evidence="3 4">
    <name type="scientific">Rhizobium lusitanum</name>
    <dbReference type="NCBI Taxonomy" id="293958"/>
    <lineage>
        <taxon>Bacteria</taxon>
        <taxon>Pseudomonadati</taxon>
        <taxon>Pseudomonadota</taxon>
        <taxon>Alphaproteobacteria</taxon>
        <taxon>Hyphomicrobiales</taxon>
        <taxon>Rhizobiaceae</taxon>
        <taxon>Rhizobium/Agrobacterium group</taxon>
        <taxon>Rhizobium</taxon>
    </lineage>
</organism>
<feature type="chain" id="PRO_5026749018" evidence="2">
    <location>
        <begin position="23"/>
        <end position="132"/>
    </location>
</feature>
<feature type="region of interest" description="Disordered" evidence="1">
    <location>
        <begin position="90"/>
        <end position="132"/>
    </location>
</feature>
<name>A0A6L9U703_9HYPH</name>
<comment type="caution">
    <text evidence="3">The sequence shown here is derived from an EMBL/GenBank/DDBJ whole genome shotgun (WGS) entry which is preliminary data.</text>
</comment>
<sequence length="132" mass="13786">MFKTPKSTIVFAVLGTTFAALAASSVPSFAASTCAGDLRLTRTELRDTPNGQQKSEAMGLYSAAMNAHDNGQEGRCLGDINRADAVLTAASDPSPSMYPFDPGNVGVDPPSTPAHHHGDHGDHGHGHDHGRH</sequence>
<evidence type="ECO:0000313" key="4">
    <source>
        <dbReference type="Proteomes" id="UP000483035"/>
    </source>
</evidence>
<gene>
    <name evidence="3" type="ORF">GR212_19090</name>
</gene>
<proteinExistence type="predicted"/>